<dbReference type="EMBL" id="OX459123">
    <property type="protein sequence ID" value="CAI9108544.1"/>
    <property type="molecule type" value="Genomic_DNA"/>
</dbReference>
<evidence type="ECO:0000313" key="2">
    <source>
        <dbReference type="EMBL" id="CAI9108544.1"/>
    </source>
</evidence>
<feature type="compositionally biased region" description="Polar residues" evidence="1">
    <location>
        <begin position="1"/>
        <end position="11"/>
    </location>
</feature>
<sequence>MEARDTLTTMRGVNDENIEKTARETTKETKGQSSDGDRRVEVGEKVEGEKVTQGAPVTNTGISVESEEAKVTWRKPNRAQTENDQDPSKGWAIKWSTCLETKSPERSSDPGRMDFENASVAHSSLDPNCHKAEVESGHGEMGDLILDTIPLGLHQNDDEWEEIDTEAQGEEAEIEDPISEAVSRSIFCLNLDLEKRPNVVGILEPRISRKEADEFIKESKFERSFRVEARGFSREFGVYGMRRSSWKFWNITNSLFTLELGWEGSFVW</sequence>
<keyword evidence="3" id="KW-1185">Reference proteome</keyword>
<dbReference type="Proteomes" id="UP001161247">
    <property type="component" value="Chromosome 6"/>
</dbReference>
<feature type="compositionally biased region" description="Basic and acidic residues" evidence="1">
    <location>
        <begin position="13"/>
        <end position="50"/>
    </location>
</feature>
<protein>
    <submittedName>
        <fullName evidence="2">OLC1v1008169C1</fullName>
    </submittedName>
</protein>
<accession>A0AAV1DLG2</accession>
<evidence type="ECO:0000256" key="1">
    <source>
        <dbReference type="SAM" id="MobiDB-lite"/>
    </source>
</evidence>
<feature type="region of interest" description="Disordered" evidence="1">
    <location>
        <begin position="1"/>
        <end position="89"/>
    </location>
</feature>
<reference evidence="2" key="1">
    <citation type="submission" date="2023-03" db="EMBL/GenBank/DDBJ databases">
        <authorList>
            <person name="Julca I."/>
        </authorList>
    </citation>
    <scope>NUCLEOTIDE SEQUENCE</scope>
</reference>
<gene>
    <name evidence="2" type="ORF">OLC1_LOCUS16616</name>
</gene>
<evidence type="ECO:0000313" key="3">
    <source>
        <dbReference type="Proteomes" id="UP001161247"/>
    </source>
</evidence>
<organism evidence="2 3">
    <name type="scientific">Oldenlandia corymbosa var. corymbosa</name>
    <dbReference type="NCBI Taxonomy" id="529605"/>
    <lineage>
        <taxon>Eukaryota</taxon>
        <taxon>Viridiplantae</taxon>
        <taxon>Streptophyta</taxon>
        <taxon>Embryophyta</taxon>
        <taxon>Tracheophyta</taxon>
        <taxon>Spermatophyta</taxon>
        <taxon>Magnoliopsida</taxon>
        <taxon>eudicotyledons</taxon>
        <taxon>Gunneridae</taxon>
        <taxon>Pentapetalae</taxon>
        <taxon>asterids</taxon>
        <taxon>lamiids</taxon>
        <taxon>Gentianales</taxon>
        <taxon>Rubiaceae</taxon>
        <taxon>Rubioideae</taxon>
        <taxon>Spermacoceae</taxon>
        <taxon>Hedyotis-Oldenlandia complex</taxon>
        <taxon>Oldenlandia</taxon>
    </lineage>
</organism>
<name>A0AAV1DLG2_OLDCO</name>
<dbReference type="AlphaFoldDB" id="A0AAV1DLG2"/>
<proteinExistence type="predicted"/>